<dbReference type="InterPro" id="IPR029063">
    <property type="entry name" value="SAM-dependent_MTases_sf"/>
</dbReference>
<dbReference type="EMBL" id="JAGINP010000008">
    <property type="protein sequence ID" value="MBP2292885.1"/>
    <property type="molecule type" value="Genomic_DNA"/>
</dbReference>
<accession>A0ABS4SNE0</accession>
<dbReference type="Gene3D" id="3.40.50.150">
    <property type="entry name" value="Vaccinia Virus protein VP39"/>
    <property type="match status" value="1"/>
</dbReference>
<reference evidence="1 2" key="1">
    <citation type="submission" date="2021-03" db="EMBL/GenBank/DDBJ databases">
        <title>Genomic Encyclopedia of Type Strains, Phase III (KMG-III): the genomes of soil and plant-associated and newly described type strains.</title>
        <authorList>
            <person name="Whitman W."/>
        </authorList>
    </citation>
    <scope>NUCLEOTIDE SEQUENCE [LARGE SCALE GENOMIC DNA]</scope>
    <source>
        <strain evidence="1 2">IMMIB AFH-6</strain>
    </source>
</reference>
<name>A0ABS4SNE0_9PROT</name>
<dbReference type="RefSeq" id="WP_209766740.1">
    <property type="nucleotide sequence ID" value="NZ_JAGINP010000008.1"/>
</dbReference>
<evidence type="ECO:0008006" key="3">
    <source>
        <dbReference type="Google" id="ProtNLM"/>
    </source>
</evidence>
<sequence>MPISTILGKSVTALAINRFNARHAVSHVLDIGPGVGTYARLLRPILPKARFTAVEVWAPYVKEYGLEAVYDEVHVADARRFDYGALPRGGIALLGDVIEHMTRDEAQQLVMKILLVCDAVYIAIPIGEWPQGEYEGNPWEAHIGSYSTEDMHRVFPFVGCEMMFKTRGDDGTGLFVLARREDIRAQACQAFLEAANVVQANEGLVNCGLPGLPQFNDPSVVETFHAAVSPHLVP</sequence>
<keyword evidence="2" id="KW-1185">Reference proteome</keyword>
<dbReference type="Proteomes" id="UP000781958">
    <property type="component" value="Unassembled WGS sequence"/>
</dbReference>
<proteinExistence type="predicted"/>
<protein>
    <recommendedName>
        <fullName evidence="3">Methyltransferase domain-containing protein</fullName>
    </recommendedName>
</protein>
<evidence type="ECO:0000313" key="2">
    <source>
        <dbReference type="Proteomes" id="UP000781958"/>
    </source>
</evidence>
<comment type="caution">
    <text evidence="1">The sequence shown here is derived from an EMBL/GenBank/DDBJ whole genome shotgun (WGS) entry which is preliminary data.</text>
</comment>
<evidence type="ECO:0000313" key="1">
    <source>
        <dbReference type="EMBL" id="MBP2292885.1"/>
    </source>
</evidence>
<organism evidence="1 2">
    <name type="scientific">Azospirillum rugosum</name>
    <dbReference type="NCBI Taxonomy" id="416170"/>
    <lineage>
        <taxon>Bacteria</taxon>
        <taxon>Pseudomonadati</taxon>
        <taxon>Pseudomonadota</taxon>
        <taxon>Alphaproteobacteria</taxon>
        <taxon>Rhodospirillales</taxon>
        <taxon>Azospirillaceae</taxon>
        <taxon>Azospirillum</taxon>
    </lineage>
</organism>
<gene>
    <name evidence="1" type="ORF">J2851_002666</name>
</gene>
<dbReference type="SUPFAM" id="SSF53335">
    <property type="entry name" value="S-adenosyl-L-methionine-dependent methyltransferases"/>
    <property type="match status" value="1"/>
</dbReference>